<feature type="transmembrane region" description="Helical" evidence="9">
    <location>
        <begin position="175"/>
        <end position="193"/>
    </location>
</feature>
<dbReference type="InParanoid" id="A0A2J6SXF3"/>
<dbReference type="InterPro" id="IPR020846">
    <property type="entry name" value="MFS_dom"/>
</dbReference>
<dbReference type="InterPro" id="IPR036259">
    <property type="entry name" value="MFS_trans_sf"/>
</dbReference>
<evidence type="ECO:0000313" key="11">
    <source>
        <dbReference type="EMBL" id="PMD55449.1"/>
    </source>
</evidence>
<evidence type="ECO:0000256" key="9">
    <source>
        <dbReference type="SAM" id="Phobius"/>
    </source>
</evidence>
<dbReference type="InterPro" id="IPR005829">
    <property type="entry name" value="Sugar_transporter_CS"/>
</dbReference>
<keyword evidence="5 9" id="KW-1133">Transmembrane helix</keyword>
<gene>
    <name evidence="11" type="ORF">K444DRAFT_568447</name>
</gene>
<reference evidence="11 12" key="1">
    <citation type="submission" date="2016-04" db="EMBL/GenBank/DDBJ databases">
        <title>A degradative enzymes factory behind the ericoid mycorrhizal symbiosis.</title>
        <authorList>
            <consortium name="DOE Joint Genome Institute"/>
            <person name="Martino E."/>
            <person name="Morin E."/>
            <person name="Grelet G."/>
            <person name="Kuo A."/>
            <person name="Kohler A."/>
            <person name="Daghino S."/>
            <person name="Barry K."/>
            <person name="Choi C."/>
            <person name="Cichocki N."/>
            <person name="Clum A."/>
            <person name="Copeland A."/>
            <person name="Hainaut M."/>
            <person name="Haridas S."/>
            <person name="Labutti K."/>
            <person name="Lindquist E."/>
            <person name="Lipzen A."/>
            <person name="Khouja H.-R."/>
            <person name="Murat C."/>
            <person name="Ohm R."/>
            <person name="Olson A."/>
            <person name="Spatafora J."/>
            <person name="Veneault-Fourrey C."/>
            <person name="Henrissat B."/>
            <person name="Grigoriev I."/>
            <person name="Martin F."/>
            <person name="Perotto S."/>
        </authorList>
    </citation>
    <scope>NUCLEOTIDE SEQUENCE [LARGE SCALE GENOMIC DNA]</scope>
    <source>
        <strain evidence="11 12">E</strain>
    </source>
</reference>
<feature type="transmembrane region" description="Helical" evidence="9">
    <location>
        <begin position="303"/>
        <end position="323"/>
    </location>
</feature>
<evidence type="ECO:0000256" key="7">
    <source>
        <dbReference type="RuleBase" id="RU003346"/>
    </source>
</evidence>
<evidence type="ECO:0000313" key="12">
    <source>
        <dbReference type="Proteomes" id="UP000235371"/>
    </source>
</evidence>
<feature type="domain" description="Major facilitator superfamily (MFS) profile" evidence="10">
    <location>
        <begin position="10"/>
        <end position="451"/>
    </location>
</feature>
<dbReference type="Proteomes" id="UP000235371">
    <property type="component" value="Unassembled WGS sequence"/>
</dbReference>
<feature type="compositionally biased region" description="Basic and acidic residues" evidence="8">
    <location>
        <begin position="478"/>
        <end position="490"/>
    </location>
</feature>
<dbReference type="GO" id="GO:0016020">
    <property type="term" value="C:membrane"/>
    <property type="evidence" value="ECO:0007669"/>
    <property type="project" value="UniProtKB-SubCell"/>
</dbReference>
<sequence>MKPGVYQFLVGCFAALGSFLFGYDLGVIAEVVASDSFKTLFLQQNANSRSGTVVALFTGGCFTGALGAGFSDRLGRRGTILMACCIFVVGGTIQTAGVTIGMLYAGRFIAGIGVGFLTMIIPIYQSEISHRRIRGRITSLQQLFNALGQIFATWAGYGCFVTWDGTGNSRSWRIPLAIQIIPALFLGGLVYLFPESPRWLCDHDQPEQGLKNLAHLHAYDDTKDSYVIAEFNLIQAQIAEEHSQKSKTYLDLFRDWPNLRRTILMMMIQASCQMTGVSAIQYFSPQIFAQIGIPTDTTLLLQAVNAIIAFLGTAVCIAVIDNVGRRPLEIYGAIIMSGTFIVNAILIAVFPATVSNTGAHWGFIVMTWVFNFVFFVTSGPLSWAIPAELFGTAMRTKGVSWGAMTSFAFNTMIGQITPIAISSIGWKFYIIFIVCNLTSALFFWAFLPETKGLNLEDMDELFYNSPTFVPGSHWKPSSHVDSDAAEVKEQEESDVGTGKSDYAGAGGVPTDQQVERVQLKE</sequence>
<dbReference type="FunFam" id="1.20.1250.20:FF:000090">
    <property type="entry name" value="MFS sugar transporter, putative"/>
    <property type="match status" value="1"/>
</dbReference>
<organism evidence="11 12">
    <name type="scientific">Hyaloscypha bicolor E</name>
    <dbReference type="NCBI Taxonomy" id="1095630"/>
    <lineage>
        <taxon>Eukaryota</taxon>
        <taxon>Fungi</taxon>
        <taxon>Dikarya</taxon>
        <taxon>Ascomycota</taxon>
        <taxon>Pezizomycotina</taxon>
        <taxon>Leotiomycetes</taxon>
        <taxon>Helotiales</taxon>
        <taxon>Hyaloscyphaceae</taxon>
        <taxon>Hyaloscypha</taxon>
        <taxon>Hyaloscypha bicolor</taxon>
    </lineage>
</organism>
<evidence type="ECO:0000256" key="5">
    <source>
        <dbReference type="ARBA" id="ARBA00022989"/>
    </source>
</evidence>
<dbReference type="SUPFAM" id="SSF103473">
    <property type="entry name" value="MFS general substrate transporter"/>
    <property type="match status" value="1"/>
</dbReference>
<dbReference type="OrthoDB" id="6612291at2759"/>
<dbReference type="InterPro" id="IPR050360">
    <property type="entry name" value="MFS_Sugar_Transporters"/>
</dbReference>
<keyword evidence="3 7" id="KW-0813">Transport</keyword>
<feature type="transmembrane region" description="Helical" evidence="9">
    <location>
        <begin position="426"/>
        <end position="447"/>
    </location>
</feature>
<dbReference type="PANTHER" id="PTHR48022">
    <property type="entry name" value="PLASTIDIC GLUCOSE TRANSPORTER 4"/>
    <property type="match status" value="1"/>
</dbReference>
<accession>A0A2J6SXF3</accession>
<feature type="transmembrane region" description="Helical" evidence="9">
    <location>
        <begin position="398"/>
        <end position="420"/>
    </location>
</feature>
<feature type="region of interest" description="Disordered" evidence="8">
    <location>
        <begin position="474"/>
        <end position="521"/>
    </location>
</feature>
<proteinExistence type="inferred from homology"/>
<name>A0A2J6SXF3_9HELO</name>
<comment type="subcellular location">
    <subcellularLocation>
        <location evidence="1">Membrane</location>
        <topology evidence="1">Multi-pass membrane protein</topology>
    </subcellularLocation>
</comment>
<dbReference type="GeneID" id="36585277"/>
<dbReference type="EMBL" id="KZ613855">
    <property type="protein sequence ID" value="PMD55449.1"/>
    <property type="molecule type" value="Genomic_DNA"/>
</dbReference>
<evidence type="ECO:0000256" key="4">
    <source>
        <dbReference type="ARBA" id="ARBA00022692"/>
    </source>
</evidence>
<feature type="transmembrane region" description="Helical" evidence="9">
    <location>
        <begin position="330"/>
        <end position="352"/>
    </location>
</feature>
<dbReference type="NCBIfam" id="TIGR00879">
    <property type="entry name" value="SP"/>
    <property type="match status" value="1"/>
</dbReference>
<dbReference type="PROSITE" id="PS00216">
    <property type="entry name" value="SUGAR_TRANSPORT_1"/>
    <property type="match status" value="1"/>
</dbReference>
<feature type="transmembrane region" description="Helical" evidence="9">
    <location>
        <begin position="358"/>
        <end position="377"/>
    </location>
</feature>
<dbReference type="InterPro" id="IPR005828">
    <property type="entry name" value="MFS_sugar_transport-like"/>
</dbReference>
<evidence type="ECO:0000259" key="10">
    <source>
        <dbReference type="PROSITE" id="PS50850"/>
    </source>
</evidence>
<dbReference type="InterPro" id="IPR003663">
    <property type="entry name" value="Sugar/inositol_transpt"/>
</dbReference>
<evidence type="ECO:0000256" key="8">
    <source>
        <dbReference type="SAM" id="MobiDB-lite"/>
    </source>
</evidence>
<dbReference type="AlphaFoldDB" id="A0A2J6SXF3"/>
<keyword evidence="6 9" id="KW-0472">Membrane</keyword>
<dbReference type="RefSeq" id="XP_024732353.1">
    <property type="nucleotide sequence ID" value="XM_024877200.1"/>
</dbReference>
<dbReference type="Pfam" id="PF00083">
    <property type="entry name" value="Sugar_tr"/>
    <property type="match status" value="1"/>
</dbReference>
<keyword evidence="12" id="KW-1185">Reference proteome</keyword>
<evidence type="ECO:0000256" key="2">
    <source>
        <dbReference type="ARBA" id="ARBA00010992"/>
    </source>
</evidence>
<feature type="transmembrane region" description="Helical" evidence="9">
    <location>
        <begin position="78"/>
        <end position="98"/>
    </location>
</feature>
<evidence type="ECO:0000256" key="6">
    <source>
        <dbReference type="ARBA" id="ARBA00023136"/>
    </source>
</evidence>
<dbReference type="GO" id="GO:0005351">
    <property type="term" value="F:carbohydrate:proton symporter activity"/>
    <property type="evidence" value="ECO:0007669"/>
    <property type="project" value="TreeGrafter"/>
</dbReference>
<protein>
    <submittedName>
        <fullName evidence="11">General substrate transporter</fullName>
    </submittedName>
</protein>
<feature type="transmembrane region" description="Helical" evidence="9">
    <location>
        <begin position="53"/>
        <end position="71"/>
    </location>
</feature>
<evidence type="ECO:0000256" key="3">
    <source>
        <dbReference type="ARBA" id="ARBA00022448"/>
    </source>
</evidence>
<feature type="transmembrane region" description="Helical" evidence="9">
    <location>
        <begin position="144"/>
        <end position="163"/>
    </location>
</feature>
<feature type="transmembrane region" description="Helical" evidence="9">
    <location>
        <begin position="263"/>
        <end position="283"/>
    </location>
</feature>
<dbReference type="Gene3D" id="1.20.1250.20">
    <property type="entry name" value="MFS general substrate transporter like domains"/>
    <property type="match status" value="1"/>
</dbReference>
<keyword evidence="4 9" id="KW-0812">Transmembrane</keyword>
<dbReference type="PRINTS" id="PR00171">
    <property type="entry name" value="SUGRTRNSPORT"/>
</dbReference>
<dbReference type="PANTHER" id="PTHR48022:SF37">
    <property type="entry name" value="MAJOR FACILITATOR SUPERFAMILY (MFS) PROFILE DOMAIN-CONTAINING PROTEIN-RELATED"/>
    <property type="match status" value="1"/>
</dbReference>
<dbReference type="PROSITE" id="PS00217">
    <property type="entry name" value="SUGAR_TRANSPORT_2"/>
    <property type="match status" value="1"/>
</dbReference>
<dbReference type="PROSITE" id="PS50850">
    <property type="entry name" value="MFS"/>
    <property type="match status" value="1"/>
</dbReference>
<evidence type="ECO:0000256" key="1">
    <source>
        <dbReference type="ARBA" id="ARBA00004141"/>
    </source>
</evidence>
<comment type="similarity">
    <text evidence="2 7">Belongs to the major facilitator superfamily. Sugar transporter (TC 2.A.1.1) family.</text>
</comment>
<feature type="transmembrane region" description="Helical" evidence="9">
    <location>
        <begin position="104"/>
        <end position="124"/>
    </location>
</feature>